<dbReference type="Proteomes" id="UP000182692">
    <property type="component" value="Unassembled WGS sequence"/>
</dbReference>
<dbReference type="OrthoDB" id="6402114at2"/>
<reference evidence="2 3" key="1">
    <citation type="submission" date="2016-10" db="EMBL/GenBank/DDBJ databases">
        <authorList>
            <person name="de Groot N.N."/>
        </authorList>
    </citation>
    <scope>NUCLEOTIDE SEQUENCE [LARGE SCALE GENOMIC DNA]</scope>
    <source>
        <strain evidence="2 3">DSM 15893</strain>
    </source>
</reference>
<evidence type="ECO:0000313" key="2">
    <source>
        <dbReference type="EMBL" id="SFP42488.1"/>
    </source>
</evidence>
<evidence type="ECO:0000256" key="1">
    <source>
        <dbReference type="SAM" id="SignalP"/>
    </source>
</evidence>
<gene>
    <name evidence="2" type="ORF">SAMN03084138_02163</name>
</gene>
<evidence type="ECO:0000313" key="3">
    <source>
        <dbReference type="Proteomes" id="UP000182692"/>
    </source>
</evidence>
<evidence type="ECO:0008006" key="4">
    <source>
        <dbReference type="Google" id="ProtNLM"/>
    </source>
</evidence>
<dbReference type="RefSeq" id="WP_017008927.1">
    <property type="nucleotide sequence ID" value="NZ_FOWR01000014.1"/>
</dbReference>
<accession>A0A1I5Q7Z4</accession>
<keyword evidence="1" id="KW-0732">Signal</keyword>
<dbReference type="STRING" id="1121869.SAMN03084138_02163"/>
<protein>
    <recommendedName>
        <fullName evidence="4">Cytochrome C</fullName>
    </recommendedName>
</protein>
<feature type="signal peptide" evidence="1">
    <location>
        <begin position="1"/>
        <end position="27"/>
    </location>
</feature>
<sequence>MSPILKRALCVSLVLTPALLSSATAIATVTQFKGQNDWVMNKETNDERFKVLQKQMRGFDMTMFETGARFNTFYFALKNQNYDMATYQWKKIKKTIVNGTERRPARKANADAMFIDSQWKVMQAAIDSKDDAKIWETFETTKAVCNACHVAEKVGFVKVVDPQYPMMPVQ</sequence>
<proteinExistence type="predicted"/>
<dbReference type="GeneID" id="35871326"/>
<organism evidence="2 3">
    <name type="scientific">Enterovibrio norvegicus DSM 15893</name>
    <dbReference type="NCBI Taxonomy" id="1121869"/>
    <lineage>
        <taxon>Bacteria</taxon>
        <taxon>Pseudomonadati</taxon>
        <taxon>Pseudomonadota</taxon>
        <taxon>Gammaproteobacteria</taxon>
        <taxon>Vibrionales</taxon>
        <taxon>Vibrionaceae</taxon>
        <taxon>Enterovibrio</taxon>
    </lineage>
</organism>
<dbReference type="EMBL" id="FOWR01000014">
    <property type="protein sequence ID" value="SFP42488.1"/>
    <property type="molecule type" value="Genomic_DNA"/>
</dbReference>
<name>A0A1I5Q7Z4_9GAMM</name>
<feature type="chain" id="PRO_5010344146" description="Cytochrome C" evidence="1">
    <location>
        <begin position="28"/>
        <end position="170"/>
    </location>
</feature>
<dbReference type="AlphaFoldDB" id="A0A1I5Q7Z4"/>